<name>A0A7S1TM16_9RHOD</name>
<dbReference type="GO" id="GO:0005525">
    <property type="term" value="F:GTP binding"/>
    <property type="evidence" value="ECO:0007669"/>
    <property type="project" value="UniProtKB-KW"/>
</dbReference>
<feature type="compositionally biased region" description="Basic and acidic residues" evidence="5">
    <location>
        <begin position="130"/>
        <end position="139"/>
    </location>
</feature>
<proteinExistence type="predicted"/>
<dbReference type="InterPro" id="IPR027417">
    <property type="entry name" value="P-loop_NTPase"/>
</dbReference>
<keyword evidence="1" id="KW-0963">Cytoplasm</keyword>
<evidence type="ECO:0000256" key="2">
    <source>
        <dbReference type="ARBA" id="ARBA00022741"/>
    </source>
</evidence>
<dbReference type="AlphaFoldDB" id="A0A7S1TM16"/>
<dbReference type="InterPro" id="IPR023179">
    <property type="entry name" value="GTP-bd_ortho_bundle_sf"/>
</dbReference>
<reference evidence="7" key="1">
    <citation type="submission" date="2021-01" db="EMBL/GenBank/DDBJ databases">
        <authorList>
            <person name="Corre E."/>
            <person name="Pelletier E."/>
            <person name="Niang G."/>
            <person name="Scheremetjew M."/>
            <person name="Finn R."/>
            <person name="Kale V."/>
            <person name="Holt S."/>
            <person name="Cochrane G."/>
            <person name="Meng A."/>
            <person name="Brown T."/>
            <person name="Cohen L."/>
        </authorList>
    </citation>
    <scope>NUCLEOTIDE SEQUENCE</scope>
    <source>
        <strain evidence="7">CCMP3124</strain>
    </source>
</reference>
<dbReference type="Pfam" id="PF01926">
    <property type="entry name" value="MMR_HSR1"/>
    <property type="match status" value="1"/>
</dbReference>
<dbReference type="Gene3D" id="1.10.1580.10">
    <property type="match status" value="1"/>
</dbReference>
<keyword evidence="4" id="KW-0342">GTP-binding</keyword>
<dbReference type="GO" id="GO:0005829">
    <property type="term" value="C:cytosol"/>
    <property type="evidence" value="ECO:0007669"/>
    <property type="project" value="TreeGrafter"/>
</dbReference>
<organism evidence="7">
    <name type="scientific">Erythrolobus australicus</name>
    <dbReference type="NCBI Taxonomy" id="1077150"/>
    <lineage>
        <taxon>Eukaryota</taxon>
        <taxon>Rhodophyta</taxon>
        <taxon>Bangiophyceae</taxon>
        <taxon>Porphyridiales</taxon>
        <taxon>Porphyridiaceae</taxon>
        <taxon>Erythrolobus</taxon>
    </lineage>
</organism>
<accession>A0A7S1TM16</accession>
<keyword evidence="2" id="KW-0547">Nucleotide-binding</keyword>
<keyword evidence="3" id="KW-0378">Hydrolase</keyword>
<dbReference type="PANTHER" id="PTHR45709:SF2">
    <property type="entry name" value="LARGE SUBUNIT GTPASE 1 HOMOLOG"/>
    <property type="match status" value="1"/>
</dbReference>
<evidence type="ECO:0000313" key="7">
    <source>
        <dbReference type="EMBL" id="CAD9240837.1"/>
    </source>
</evidence>
<protein>
    <recommendedName>
        <fullName evidence="6">G domain-containing protein</fullName>
    </recommendedName>
</protein>
<evidence type="ECO:0000256" key="1">
    <source>
        <dbReference type="ARBA" id="ARBA00022490"/>
    </source>
</evidence>
<feature type="compositionally biased region" description="Low complexity" evidence="5">
    <location>
        <begin position="42"/>
        <end position="59"/>
    </location>
</feature>
<dbReference type="EMBL" id="HBGI01003980">
    <property type="protein sequence ID" value="CAD9240837.1"/>
    <property type="molecule type" value="Transcribed_RNA"/>
</dbReference>
<feature type="region of interest" description="Disordered" evidence="5">
    <location>
        <begin position="27"/>
        <end position="83"/>
    </location>
</feature>
<feature type="region of interest" description="Disordered" evidence="5">
    <location>
        <begin position="377"/>
        <end position="412"/>
    </location>
</feature>
<gene>
    <name evidence="7" type="ORF">EAUS1353_LOCUS2577</name>
</gene>
<sequence>MWAHYFAQNNIEAYFFSALNEAPSTSAAAAPALQEETRSCTSGNDDSGSGSSHSEGAGDSDSESNHADANCSTRAQGDDEHVASEAVHLSEANEGSDAIGMQGLLDVEKLLEIFRGMAPEAKQQQKRRLRESASEDDGVHAQNPMASRCVVGMVGYPNVGKSSTINAIMGHKRVAVSATPGKTKHFQTFVLDDELVICDCPGLVFPNFSSSRAELLCNGILPIDHLREPIAPVELLVQRIPPHALEKAYSLKLSADSAHIDPNTFALSGEQHRNPRELAIQLLVAYASARGYMSDHGRADIQRAARILLKDYVTGRRVWYCHAPPGAVGRHGAVFARADGSGEPEPSTSISSQRVPPDDAELEDDGMEMLFNRNGVSKQSVGSGRSIGRAGANLQSRGTHAGSRGAKLRSKKAFESGVVVRGRQQAAAFTGARVERPFKAK</sequence>
<evidence type="ECO:0000259" key="6">
    <source>
        <dbReference type="Pfam" id="PF01926"/>
    </source>
</evidence>
<evidence type="ECO:0000256" key="4">
    <source>
        <dbReference type="ARBA" id="ARBA00023134"/>
    </source>
</evidence>
<dbReference type="Gene3D" id="3.40.50.300">
    <property type="entry name" value="P-loop containing nucleotide triphosphate hydrolases"/>
    <property type="match status" value="1"/>
</dbReference>
<dbReference type="InterPro" id="IPR043358">
    <property type="entry name" value="GNL1-like"/>
</dbReference>
<dbReference type="SUPFAM" id="SSF52540">
    <property type="entry name" value="P-loop containing nucleoside triphosphate hydrolases"/>
    <property type="match status" value="1"/>
</dbReference>
<feature type="region of interest" description="Disordered" evidence="5">
    <location>
        <begin position="120"/>
        <end position="140"/>
    </location>
</feature>
<dbReference type="GO" id="GO:0003924">
    <property type="term" value="F:GTPase activity"/>
    <property type="evidence" value="ECO:0007669"/>
    <property type="project" value="InterPro"/>
</dbReference>
<evidence type="ECO:0000256" key="5">
    <source>
        <dbReference type="SAM" id="MobiDB-lite"/>
    </source>
</evidence>
<dbReference type="PANTHER" id="PTHR45709">
    <property type="entry name" value="LARGE SUBUNIT GTPASE 1 HOMOLOG-RELATED"/>
    <property type="match status" value="1"/>
</dbReference>
<feature type="region of interest" description="Disordered" evidence="5">
    <location>
        <begin position="338"/>
        <end position="359"/>
    </location>
</feature>
<evidence type="ECO:0000256" key="3">
    <source>
        <dbReference type="ARBA" id="ARBA00022801"/>
    </source>
</evidence>
<feature type="domain" description="G" evidence="6">
    <location>
        <begin position="151"/>
        <end position="205"/>
    </location>
</feature>
<dbReference type="InterPro" id="IPR006073">
    <property type="entry name" value="GTP-bd"/>
</dbReference>